<dbReference type="OrthoDB" id="483at2"/>
<proteinExistence type="predicted"/>
<sequence length="85" mass="9174">MFLPRARAELDAVGAKPVARSGSGTPELTAQELTIARPAEVGRTNPEIAANLFISVNTVDYHLRTVFQKLGIASRRQLTDKLEAG</sequence>
<organism evidence="5 6">
    <name type="scientific">Acrocarpospora pleiomorpha</name>
    <dbReference type="NCBI Taxonomy" id="90975"/>
    <lineage>
        <taxon>Bacteria</taxon>
        <taxon>Bacillati</taxon>
        <taxon>Actinomycetota</taxon>
        <taxon>Actinomycetes</taxon>
        <taxon>Streptosporangiales</taxon>
        <taxon>Streptosporangiaceae</taxon>
        <taxon>Acrocarpospora</taxon>
    </lineage>
</organism>
<dbReference type="InterPro" id="IPR016032">
    <property type="entry name" value="Sig_transdc_resp-reg_C-effctor"/>
</dbReference>
<dbReference type="SUPFAM" id="SSF46894">
    <property type="entry name" value="C-terminal effector domain of the bipartite response regulators"/>
    <property type="match status" value="1"/>
</dbReference>
<dbReference type="Pfam" id="PF00196">
    <property type="entry name" value="GerE"/>
    <property type="match status" value="1"/>
</dbReference>
<dbReference type="PANTHER" id="PTHR44688">
    <property type="entry name" value="DNA-BINDING TRANSCRIPTIONAL ACTIVATOR DEVR_DOSR"/>
    <property type="match status" value="1"/>
</dbReference>
<evidence type="ECO:0000256" key="1">
    <source>
        <dbReference type="ARBA" id="ARBA00023015"/>
    </source>
</evidence>
<keyword evidence="1" id="KW-0805">Transcription regulation</keyword>
<dbReference type="GO" id="GO:0006355">
    <property type="term" value="P:regulation of DNA-templated transcription"/>
    <property type="evidence" value="ECO:0007669"/>
    <property type="project" value="InterPro"/>
</dbReference>
<dbReference type="PROSITE" id="PS50043">
    <property type="entry name" value="HTH_LUXR_2"/>
    <property type="match status" value="1"/>
</dbReference>
<dbReference type="Gene3D" id="1.10.10.10">
    <property type="entry name" value="Winged helix-like DNA-binding domain superfamily/Winged helix DNA-binding domain"/>
    <property type="match status" value="1"/>
</dbReference>
<evidence type="ECO:0000256" key="2">
    <source>
        <dbReference type="ARBA" id="ARBA00023125"/>
    </source>
</evidence>
<dbReference type="PANTHER" id="PTHR44688:SF16">
    <property type="entry name" value="DNA-BINDING TRANSCRIPTIONAL ACTIVATOR DEVR_DOSR"/>
    <property type="match status" value="1"/>
</dbReference>
<keyword evidence="2" id="KW-0238">DNA-binding</keyword>
<dbReference type="PRINTS" id="PR00038">
    <property type="entry name" value="HTHLUXR"/>
</dbReference>
<protein>
    <recommendedName>
        <fullName evidence="4">HTH luxR-type domain-containing protein</fullName>
    </recommendedName>
</protein>
<dbReference type="GO" id="GO:0003677">
    <property type="term" value="F:DNA binding"/>
    <property type="evidence" value="ECO:0007669"/>
    <property type="project" value="UniProtKB-KW"/>
</dbReference>
<dbReference type="InterPro" id="IPR000792">
    <property type="entry name" value="Tscrpt_reg_LuxR_C"/>
</dbReference>
<evidence type="ECO:0000256" key="3">
    <source>
        <dbReference type="ARBA" id="ARBA00023163"/>
    </source>
</evidence>
<dbReference type="SMART" id="SM00421">
    <property type="entry name" value="HTH_LUXR"/>
    <property type="match status" value="1"/>
</dbReference>
<dbReference type="EMBL" id="BLAF01000024">
    <property type="protein sequence ID" value="GES21585.1"/>
    <property type="molecule type" value="Genomic_DNA"/>
</dbReference>
<keyword evidence="6" id="KW-1185">Reference proteome</keyword>
<name>A0A5M3XJD7_9ACTN</name>
<dbReference type="AlphaFoldDB" id="A0A5M3XJD7"/>
<reference evidence="5 6" key="1">
    <citation type="submission" date="2019-10" db="EMBL/GenBank/DDBJ databases">
        <title>Whole genome shotgun sequence of Acrocarpospora pleiomorpha NBRC 16267.</title>
        <authorList>
            <person name="Ichikawa N."/>
            <person name="Kimura A."/>
            <person name="Kitahashi Y."/>
            <person name="Komaki H."/>
            <person name="Oguchi A."/>
        </authorList>
    </citation>
    <scope>NUCLEOTIDE SEQUENCE [LARGE SCALE GENOMIC DNA]</scope>
    <source>
        <strain evidence="5 6">NBRC 16267</strain>
    </source>
</reference>
<evidence type="ECO:0000313" key="6">
    <source>
        <dbReference type="Proteomes" id="UP000377595"/>
    </source>
</evidence>
<accession>A0A5M3XJD7</accession>
<comment type="caution">
    <text evidence="5">The sequence shown here is derived from an EMBL/GenBank/DDBJ whole genome shotgun (WGS) entry which is preliminary data.</text>
</comment>
<dbReference type="CDD" id="cd06170">
    <property type="entry name" value="LuxR_C_like"/>
    <property type="match status" value="1"/>
</dbReference>
<dbReference type="RefSeq" id="WP_155346619.1">
    <property type="nucleotide sequence ID" value="NZ_BAAAHM010000005.1"/>
</dbReference>
<evidence type="ECO:0000313" key="5">
    <source>
        <dbReference type="EMBL" id="GES21585.1"/>
    </source>
</evidence>
<dbReference type="InterPro" id="IPR036388">
    <property type="entry name" value="WH-like_DNA-bd_sf"/>
</dbReference>
<feature type="domain" description="HTH luxR-type" evidence="4">
    <location>
        <begin position="21"/>
        <end position="85"/>
    </location>
</feature>
<dbReference type="Proteomes" id="UP000377595">
    <property type="component" value="Unassembled WGS sequence"/>
</dbReference>
<keyword evidence="3" id="KW-0804">Transcription</keyword>
<gene>
    <name evidence="5" type="ORF">Aple_044810</name>
</gene>
<evidence type="ECO:0000259" key="4">
    <source>
        <dbReference type="PROSITE" id="PS50043"/>
    </source>
</evidence>